<dbReference type="EMBL" id="AVFL01000004">
    <property type="protein sequence ID" value="EWY41525.1"/>
    <property type="molecule type" value="Genomic_DNA"/>
</dbReference>
<gene>
    <name evidence="1" type="ORF">N825_28230</name>
</gene>
<dbReference type="AlphaFoldDB" id="W9H5L1"/>
<name>W9H5L1_9PROT</name>
<accession>W9H5L1</accession>
<organism evidence="1 2">
    <name type="scientific">Skermanella stibiiresistens SB22</name>
    <dbReference type="NCBI Taxonomy" id="1385369"/>
    <lineage>
        <taxon>Bacteria</taxon>
        <taxon>Pseudomonadati</taxon>
        <taxon>Pseudomonadota</taxon>
        <taxon>Alphaproteobacteria</taxon>
        <taxon>Rhodospirillales</taxon>
        <taxon>Azospirillaceae</taxon>
        <taxon>Skermanella</taxon>
    </lineage>
</organism>
<comment type="caution">
    <text evidence="1">The sequence shown here is derived from an EMBL/GenBank/DDBJ whole genome shotgun (WGS) entry which is preliminary data.</text>
</comment>
<protein>
    <submittedName>
        <fullName evidence="1">Uncharacterized protein</fullName>
    </submittedName>
</protein>
<proteinExistence type="predicted"/>
<reference evidence="1 2" key="1">
    <citation type="submission" date="2013-08" db="EMBL/GenBank/DDBJ databases">
        <title>The genome sequence of Skermanella stibiiresistens.</title>
        <authorList>
            <person name="Zhu W."/>
            <person name="Wang G."/>
        </authorList>
    </citation>
    <scope>NUCLEOTIDE SEQUENCE [LARGE SCALE GENOMIC DNA]</scope>
    <source>
        <strain evidence="1 2">SB22</strain>
    </source>
</reference>
<keyword evidence="2" id="KW-1185">Reference proteome</keyword>
<evidence type="ECO:0000313" key="1">
    <source>
        <dbReference type="EMBL" id="EWY41525.1"/>
    </source>
</evidence>
<evidence type="ECO:0000313" key="2">
    <source>
        <dbReference type="Proteomes" id="UP000019486"/>
    </source>
</evidence>
<dbReference type="Proteomes" id="UP000019486">
    <property type="component" value="Unassembled WGS sequence"/>
</dbReference>
<sequence length="74" mass="7500">MEEIKGDGGGGSQQSADFGDVLSRLQAKSSATGQPVPLPLAEAHGRALSTPAAGLLNCAAGMRPSHVDGRIECR</sequence>